<reference evidence="1" key="1">
    <citation type="submission" date="2019-12" db="EMBL/GenBank/DDBJ databases">
        <title>Genome sequencing and annotation of Brassica cretica.</title>
        <authorList>
            <person name="Studholme D.J."/>
            <person name="Sarris P."/>
        </authorList>
    </citation>
    <scope>NUCLEOTIDE SEQUENCE</scope>
    <source>
        <strain evidence="1">PFS-109/04</strain>
        <tissue evidence="1">Leaf</tissue>
    </source>
</reference>
<organism evidence="1 2">
    <name type="scientific">Brassica cretica</name>
    <name type="common">Mustard</name>
    <dbReference type="NCBI Taxonomy" id="69181"/>
    <lineage>
        <taxon>Eukaryota</taxon>
        <taxon>Viridiplantae</taxon>
        <taxon>Streptophyta</taxon>
        <taxon>Embryophyta</taxon>
        <taxon>Tracheophyta</taxon>
        <taxon>Spermatophyta</taxon>
        <taxon>Magnoliopsida</taxon>
        <taxon>eudicotyledons</taxon>
        <taxon>Gunneridae</taxon>
        <taxon>Pentapetalae</taxon>
        <taxon>rosids</taxon>
        <taxon>malvids</taxon>
        <taxon>Brassicales</taxon>
        <taxon>Brassicaceae</taxon>
        <taxon>Brassiceae</taxon>
        <taxon>Brassica</taxon>
    </lineage>
</organism>
<dbReference type="AlphaFoldDB" id="A0A8S9ND56"/>
<evidence type="ECO:0000313" key="2">
    <source>
        <dbReference type="Proteomes" id="UP000712600"/>
    </source>
</evidence>
<proteinExistence type="predicted"/>
<accession>A0A8S9ND56</accession>
<dbReference type="Proteomes" id="UP000712600">
    <property type="component" value="Unassembled WGS sequence"/>
</dbReference>
<name>A0A8S9ND56_BRACR</name>
<sequence>MPRFEPLDYAILNPSGENYLEWAMNTSVVLKSRGLGISALHSPARLSMPLRVESGLLPSLLDICVCSQDIEEA</sequence>
<protein>
    <submittedName>
        <fullName evidence="1">Uncharacterized protein</fullName>
    </submittedName>
</protein>
<evidence type="ECO:0000313" key="1">
    <source>
        <dbReference type="EMBL" id="KAF3500066.1"/>
    </source>
</evidence>
<dbReference type="EMBL" id="QGKX02001621">
    <property type="protein sequence ID" value="KAF3500066.1"/>
    <property type="molecule type" value="Genomic_DNA"/>
</dbReference>
<comment type="caution">
    <text evidence="1">The sequence shown here is derived from an EMBL/GenBank/DDBJ whole genome shotgun (WGS) entry which is preliminary data.</text>
</comment>
<gene>
    <name evidence="1" type="ORF">F2Q69_00040854</name>
</gene>